<dbReference type="InterPro" id="IPR046348">
    <property type="entry name" value="SIS_dom_sf"/>
</dbReference>
<feature type="domain" description="SIS" evidence="2">
    <location>
        <begin position="209"/>
        <end position="363"/>
    </location>
</feature>
<feature type="region of interest" description="Disordered" evidence="1">
    <location>
        <begin position="1"/>
        <end position="112"/>
    </location>
</feature>
<protein>
    <submittedName>
        <fullName evidence="3">SIS domain-containing protein</fullName>
    </submittedName>
</protein>
<keyword evidence="4" id="KW-1185">Reference proteome</keyword>
<dbReference type="PANTHER" id="PTHR30390">
    <property type="entry name" value="SEDOHEPTULOSE 7-PHOSPHATE ISOMERASE / DNAA INITIATOR-ASSOCIATING FACTOR FOR REPLICATION INITIATION"/>
    <property type="match status" value="1"/>
</dbReference>
<dbReference type="PANTHER" id="PTHR30390:SF6">
    <property type="entry name" value="DNAA INITIATOR-ASSOCIATING PROTEIN DIAA"/>
    <property type="match status" value="1"/>
</dbReference>
<comment type="caution">
    <text evidence="3">The sequence shown here is derived from an EMBL/GenBank/DDBJ whole genome shotgun (WGS) entry which is preliminary data.</text>
</comment>
<sequence length="363" mass="38573">MDHRRHGLPAVGPGRRGRLRRAVSPRLPGGRRPGAAPDGGRSPPREGRADDRPSGAGRRVLGERAAAAGQRRRRADAPGPRPRVAVPGGRLRPVGPSRAHHGVRGRRDRVGRAGPARLVGARRGFRGVGRAHRRIRLDADRAGAAYRAGGDPHGGDQRAHPARRVPPPPARRTTAEGRPPVHPHLIDLSDVLTRLADETIRIRMWGRKLAGVLDDGGRLLACGNGGSAAEAQHLTAELVGRFRTDRRAYAAIPLHADTSSVTAIVNDYGPDEVFARQVEAHGRPGDVLICLSTSGASPNVLAAARAARDHGLMTWAFTGPPPNDLACLSDDAIMIPSASPAVVQEVHLVMVHLLCEAIEEALP</sequence>
<evidence type="ECO:0000313" key="3">
    <source>
        <dbReference type="EMBL" id="TKK90828.1"/>
    </source>
</evidence>
<reference evidence="3 4" key="1">
    <citation type="submission" date="2019-04" db="EMBL/GenBank/DDBJ databases">
        <title>Herbidospora sp. NEAU-GS14.nov., a novel actinomycete isolated from soil.</title>
        <authorList>
            <person name="Han L."/>
        </authorList>
    </citation>
    <scope>NUCLEOTIDE SEQUENCE [LARGE SCALE GENOMIC DNA]</scope>
    <source>
        <strain evidence="3 4">NEAU-GS14</strain>
    </source>
</reference>
<dbReference type="InterPro" id="IPR035461">
    <property type="entry name" value="GmhA/DiaA"/>
</dbReference>
<dbReference type="OrthoDB" id="9810929at2"/>
<feature type="compositionally biased region" description="Low complexity" evidence="1">
    <location>
        <begin position="82"/>
        <end position="97"/>
    </location>
</feature>
<accession>A0A4U3MMH3</accession>
<feature type="compositionally biased region" description="Basic residues" evidence="1">
    <location>
        <begin position="98"/>
        <end position="109"/>
    </location>
</feature>
<dbReference type="SUPFAM" id="SSF53697">
    <property type="entry name" value="SIS domain"/>
    <property type="match status" value="1"/>
</dbReference>
<feature type="compositionally biased region" description="Low complexity" evidence="1">
    <location>
        <begin position="24"/>
        <end position="42"/>
    </location>
</feature>
<dbReference type="Pfam" id="PF13580">
    <property type="entry name" value="SIS_2"/>
    <property type="match status" value="1"/>
</dbReference>
<dbReference type="PROSITE" id="PS51464">
    <property type="entry name" value="SIS"/>
    <property type="match status" value="1"/>
</dbReference>
<dbReference type="Gene3D" id="3.40.50.10490">
    <property type="entry name" value="Glucose-6-phosphate isomerase like protein, domain 1"/>
    <property type="match status" value="1"/>
</dbReference>
<evidence type="ECO:0000313" key="4">
    <source>
        <dbReference type="Proteomes" id="UP000308705"/>
    </source>
</evidence>
<dbReference type="GO" id="GO:0097367">
    <property type="term" value="F:carbohydrate derivative binding"/>
    <property type="evidence" value="ECO:0007669"/>
    <property type="project" value="InterPro"/>
</dbReference>
<dbReference type="CDD" id="cd05006">
    <property type="entry name" value="SIS_GmhA"/>
    <property type="match status" value="1"/>
</dbReference>
<name>A0A4U3MMH3_9ACTN</name>
<dbReference type="Proteomes" id="UP000308705">
    <property type="component" value="Unassembled WGS sequence"/>
</dbReference>
<feature type="region of interest" description="Disordered" evidence="1">
    <location>
        <begin position="145"/>
        <end position="182"/>
    </location>
</feature>
<evidence type="ECO:0000256" key="1">
    <source>
        <dbReference type="SAM" id="MobiDB-lite"/>
    </source>
</evidence>
<dbReference type="InterPro" id="IPR001347">
    <property type="entry name" value="SIS_dom"/>
</dbReference>
<dbReference type="AlphaFoldDB" id="A0A4U3MMH3"/>
<dbReference type="GO" id="GO:1901135">
    <property type="term" value="P:carbohydrate derivative metabolic process"/>
    <property type="evidence" value="ECO:0007669"/>
    <property type="project" value="InterPro"/>
</dbReference>
<dbReference type="EMBL" id="SZQA01000002">
    <property type="protein sequence ID" value="TKK90828.1"/>
    <property type="molecule type" value="Genomic_DNA"/>
</dbReference>
<gene>
    <name evidence="3" type="ORF">FDA94_03430</name>
</gene>
<proteinExistence type="predicted"/>
<feature type="compositionally biased region" description="Basic and acidic residues" evidence="1">
    <location>
        <begin position="43"/>
        <end position="53"/>
    </location>
</feature>
<dbReference type="InterPro" id="IPR050099">
    <property type="entry name" value="SIS_GmhA/DiaA_subfam"/>
</dbReference>
<evidence type="ECO:0000259" key="2">
    <source>
        <dbReference type="PROSITE" id="PS51464"/>
    </source>
</evidence>
<organism evidence="3 4">
    <name type="scientific">Herbidospora galbida</name>
    <dbReference type="NCBI Taxonomy" id="2575442"/>
    <lineage>
        <taxon>Bacteria</taxon>
        <taxon>Bacillati</taxon>
        <taxon>Actinomycetota</taxon>
        <taxon>Actinomycetes</taxon>
        <taxon>Streptosporangiales</taxon>
        <taxon>Streptosporangiaceae</taxon>
        <taxon>Herbidospora</taxon>
    </lineage>
</organism>